<evidence type="ECO:0000313" key="5">
    <source>
        <dbReference type="Proteomes" id="UP000317078"/>
    </source>
</evidence>
<sequence length="253" mass="26355">MAAWTPASSAARTASGTAPRAALPRRPGRASLPSGMTRGGPTMTDCTLVLAKGAADAAERIGAVRPAHLDLLASLAEAGDLLLGVAVMDEAGAYRGSLLLVADAALDRYLEAEPFRRGGVWESHATHPFRLASLPWRPLPSSGPAAPSPTHSIAIARDGADPEALSRRLAVRDAHFARVHPAAETGLLAAGGAILDAPGGRMVGSVAITAHPSLDEARAWWAVDPYMTGGVWRDTAWHLTRFAPLPYRPLPGP</sequence>
<dbReference type="AlphaFoldDB" id="A0A502FJQ0"/>
<dbReference type="OrthoDB" id="2293521at2"/>
<feature type="region of interest" description="Disordered" evidence="2">
    <location>
        <begin position="1"/>
        <end position="40"/>
    </location>
</feature>
<dbReference type="PANTHER" id="PTHR33606:SF3">
    <property type="entry name" value="PROTEIN YCII"/>
    <property type="match status" value="1"/>
</dbReference>
<dbReference type="Gene3D" id="3.30.70.1060">
    <property type="entry name" value="Dimeric alpha+beta barrel"/>
    <property type="match status" value="2"/>
</dbReference>
<name>A0A502FJQ0_9PROT</name>
<dbReference type="PANTHER" id="PTHR33606">
    <property type="entry name" value="PROTEIN YCII"/>
    <property type="match status" value="1"/>
</dbReference>
<comment type="caution">
    <text evidence="4">The sequence shown here is derived from an EMBL/GenBank/DDBJ whole genome shotgun (WGS) entry which is preliminary data.</text>
</comment>
<feature type="compositionally biased region" description="Low complexity" evidence="2">
    <location>
        <begin position="1"/>
        <end position="35"/>
    </location>
</feature>
<dbReference type="InterPro" id="IPR011008">
    <property type="entry name" value="Dimeric_a/b-barrel"/>
</dbReference>
<proteinExistence type="inferred from homology"/>
<protein>
    <recommendedName>
        <fullName evidence="3">YCII-related domain-containing protein</fullName>
    </recommendedName>
</protein>
<gene>
    <name evidence="4" type="ORF">EAH89_20810</name>
</gene>
<evidence type="ECO:0000313" key="4">
    <source>
        <dbReference type="EMBL" id="TPG49609.1"/>
    </source>
</evidence>
<accession>A0A502FJQ0</accession>
<feature type="domain" description="YCII-related" evidence="3">
    <location>
        <begin position="161"/>
        <end position="234"/>
    </location>
</feature>
<evidence type="ECO:0000259" key="3">
    <source>
        <dbReference type="Pfam" id="PF03795"/>
    </source>
</evidence>
<dbReference type="InterPro" id="IPR005545">
    <property type="entry name" value="YCII"/>
</dbReference>
<comment type="similarity">
    <text evidence="1">Belongs to the YciI family.</text>
</comment>
<dbReference type="EMBL" id="RCZP01000027">
    <property type="protein sequence ID" value="TPG49609.1"/>
    <property type="molecule type" value="Genomic_DNA"/>
</dbReference>
<dbReference type="Pfam" id="PF03795">
    <property type="entry name" value="YCII"/>
    <property type="match status" value="1"/>
</dbReference>
<evidence type="ECO:0000256" key="2">
    <source>
        <dbReference type="SAM" id="MobiDB-lite"/>
    </source>
</evidence>
<reference evidence="4 5" key="1">
    <citation type="journal article" date="2019" name="Environ. Microbiol.">
        <title>Species interactions and distinct microbial communities in high Arctic permafrost affected cryosols are associated with the CH4 and CO2 gas fluxes.</title>
        <authorList>
            <person name="Altshuler I."/>
            <person name="Hamel J."/>
            <person name="Turney S."/>
            <person name="Magnuson E."/>
            <person name="Levesque R."/>
            <person name="Greer C."/>
            <person name="Whyte L.G."/>
        </authorList>
    </citation>
    <scope>NUCLEOTIDE SEQUENCE [LARGE SCALE GENOMIC DNA]</scope>
    <source>
        <strain evidence="4 5">S9.3B</strain>
    </source>
</reference>
<organism evidence="4 5">
    <name type="scientific">Muricoccus nepalensis</name>
    <dbReference type="NCBI Taxonomy" id="1854500"/>
    <lineage>
        <taxon>Bacteria</taxon>
        <taxon>Pseudomonadati</taxon>
        <taxon>Pseudomonadota</taxon>
        <taxon>Alphaproteobacteria</taxon>
        <taxon>Acetobacterales</taxon>
        <taxon>Roseomonadaceae</taxon>
        <taxon>Muricoccus</taxon>
    </lineage>
</organism>
<dbReference type="SUPFAM" id="SSF54909">
    <property type="entry name" value="Dimeric alpha+beta barrel"/>
    <property type="match status" value="2"/>
</dbReference>
<keyword evidence="5" id="KW-1185">Reference proteome</keyword>
<dbReference type="InterPro" id="IPR051807">
    <property type="entry name" value="Sec-metab_biosynth-assoc"/>
</dbReference>
<evidence type="ECO:0000256" key="1">
    <source>
        <dbReference type="ARBA" id="ARBA00007689"/>
    </source>
</evidence>
<dbReference type="Proteomes" id="UP000317078">
    <property type="component" value="Unassembled WGS sequence"/>
</dbReference>